<dbReference type="PANTHER" id="PTHR11842">
    <property type="entry name" value="MITOTIC SPINDLE ASSEMBLY CHECKPOINT PROTEIN MAD2"/>
    <property type="match status" value="1"/>
</dbReference>
<dbReference type="Proteomes" id="UP000038830">
    <property type="component" value="Unassembled WGS sequence"/>
</dbReference>
<name>A0A0H5CG51_CYBJN</name>
<protein>
    <recommendedName>
        <fullName evidence="2">HORMA domain-containing protein</fullName>
    </recommendedName>
</protein>
<proteinExistence type="inferred from homology"/>
<dbReference type="GO" id="GO:0016035">
    <property type="term" value="C:zeta DNA polymerase complex"/>
    <property type="evidence" value="ECO:0007669"/>
    <property type="project" value="TreeGrafter"/>
</dbReference>
<evidence type="ECO:0000313" key="4">
    <source>
        <dbReference type="Proteomes" id="UP000038830"/>
    </source>
</evidence>
<reference evidence="4" key="1">
    <citation type="journal article" date="2015" name="J. Biotechnol.">
        <title>The structure of the Cyberlindnera jadinii genome and its relation to Candida utilis analyzed by the occurrence of single nucleotide polymorphisms.</title>
        <authorList>
            <person name="Rupp O."/>
            <person name="Brinkrolf K."/>
            <person name="Buerth C."/>
            <person name="Kunigo M."/>
            <person name="Schneider J."/>
            <person name="Jaenicke S."/>
            <person name="Goesmann A."/>
            <person name="Puehler A."/>
            <person name="Jaeger K.-E."/>
            <person name="Ernst J.F."/>
        </authorList>
    </citation>
    <scope>NUCLEOTIDE SEQUENCE [LARGE SCALE GENOMIC DNA]</scope>
    <source>
        <strain evidence="4">ATCC 18201 / CBS 1600 / BCRC 20928 / JCM 3617 / NBRC 0987 / NRRL Y-1542</strain>
    </source>
</reference>
<gene>
    <name evidence="3" type="ORF">BN1211_4203</name>
</gene>
<comment type="similarity">
    <text evidence="1">Belongs to the MAD2 family.</text>
</comment>
<dbReference type="PROSITE" id="PS50815">
    <property type="entry name" value="HORMA"/>
    <property type="match status" value="1"/>
</dbReference>
<dbReference type="InterPro" id="IPR036570">
    <property type="entry name" value="HORMA_dom_sf"/>
</dbReference>
<feature type="domain" description="HORMA" evidence="2">
    <location>
        <begin position="7"/>
        <end position="198"/>
    </location>
</feature>
<dbReference type="InterPro" id="IPR003511">
    <property type="entry name" value="HORMA_dom"/>
</dbReference>
<dbReference type="SUPFAM" id="SSF56019">
    <property type="entry name" value="The spindle assembly checkpoint protein mad2"/>
    <property type="match status" value="1"/>
</dbReference>
<evidence type="ECO:0000313" key="3">
    <source>
        <dbReference type="EMBL" id="CEP23584.1"/>
    </source>
</evidence>
<dbReference type="PANTHER" id="PTHR11842:SF10">
    <property type="entry name" value="MITOTIC SPINDLE ASSEMBLY CHECKPOINT PROTEIN MAD2B"/>
    <property type="match status" value="1"/>
</dbReference>
<dbReference type="Gene3D" id="3.30.900.10">
    <property type="entry name" value="HORMA domain"/>
    <property type="match status" value="1"/>
</dbReference>
<dbReference type="AlphaFoldDB" id="A0A0H5CG51"/>
<evidence type="ECO:0000259" key="2">
    <source>
        <dbReference type="PROSITE" id="PS50815"/>
    </source>
</evidence>
<accession>A0A0H5CG51</accession>
<sequence>MQQTTVRELLACFKQYIITWLNIIAYERGVYPKTAFEERNSFNLRVPYNRHPSVQEWQLELVQDLLNDLTLGHLMALRLILAADNASECYTLDLREFRTIKPDFHDKEIVDVCIDDMVDQYRANLSAFISQIRTLRPPLDGIFPTMEVTAETKGLTLKEDWILDKRNEYIQENDNDNGNIKSMSSLRPLPIVECGPIVFYSSIEIKQASK</sequence>
<organism evidence="3 4">
    <name type="scientific">Cyberlindnera jadinii (strain ATCC 18201 / CBS 1600 / BCRC 20928 / JCM 3617 / NBRC 0987 / NRRL Y-1542)</name>
    <name type="common">Torula yeast</name>
    <name type="synonym">Candida utilis</name>
    <dbReference type="NCBI Taxonomy" id="983966"/>
    <lineage>
        <taxon>Eukaryota</taxon>
        <taxon>Fungi</taxon>
        <taxon>Dikarya</taxon>
        <taxon>Ascomycota</taxon>
        <taxon>Saccharomycotina</taxon>
        <taxon>Saccharomycetes</taxon>
        <taxon>Phaffomycetales</taxon>
        <taxon>Phaffomycetaceae</taxon>
        <taxon>Cyberlindnera</taxon>
    </lineage>
</organism>
<dbReference type="InterPro" id="IPR045091">
    <property type="entry name" value="Mad2-like"/>
</dbReference>
<dbReference type="EMBL" id="CDQK01000004">
    <property type="protein sequence ID" value="CEP23584.1"/>
    <property type="molecule type" value="Genomic_DNA"/>
</dbReference>
<evidence type="ECO:0000256" key="1">
    <source>
        <dbReference type="ARBA" id="ARBA00010348"/>
    </source>
</evidence>